<accession>A0A3S0ZZ72</accession>
<feature type="signal peptide" evidence="6">
    <location>
        <begin position="1"/>
        <end position="34"/>
    </location>
</feature>
<dbReference type="InterPro" id="IPR051909">
    <property type="entry name" value="MFP_Cation_Efflux"/>
</dbReference>
<evidence type="ECO:0000256" key="2">
    <source>
        <dbReference type="ARBA" id="ARBA00022448"/>
    </source>
</evidence>
<comment type="caution">
    <text evidence="9">The sequence shown here is derived from an EMBL/GenBank/DDBJ whole genome shotgun (WGS) entry which is preliminary data.</text>
</comment>
<dbReference type="GO" id="GO:0030313">
    <property type="term" value="C:cell envelope"/>
    <property type="evidence" value="ECO:0007669"/>
    <property type="project" value="TreeGrafter"/>
</dbReference>
<dbReference type="GO" id="GO:0060003">
    <property type="term" value="P:copper ion export"/>
    <property type="evidence" value="ECO:0007669"/>
    <property type="project" value="TreeGrafter"/>
</dbReference>
<name>A0A3S0ZZ72_CHLFR</name>
<dbReference type="InterPro" id="IPR006143">
    <property type="entry name" value="RND_pump_MFP"/>
</dbReference>
<dbReference type="Gene3D" id="1.10.287.470">
    <property type="entry name" value="Helix hairpin bin"/>
    <property type="match status" value="1"/>
</dbReference>
<dbReference type="FunFam" id="2.40.30.170:FF:000010">
    <property type="entry name" value="Efflux RND transporter periplasmic adaptor subunit"/>
    <property type="match status" value="1"/>
</dbReference>
<keyword evidence="10" id="KW-1185">Reference proteome</keyword>
<protein>
    <submittedName>
        <fullName evidence="9">Cation efflux system protein CzcB</fullName>
    </submittedName>
</protein>
<keyword evidence="2" id="KW-0813">Transport</keyword>
<dbReference type="InterPro" id="IPR058649">
    <property type="entry name" value="CzcB_C"/>
</dbReference>
<feature type="chain" id="PRO_5018722113" evidence="6">
    <location>
        <begin position="35"/>
        <end position="562"/>
    </location>
</feature>
<feature type="region of interest" description="Disordered" evidence="4">
    <location>
        <begin position="534"/>
        <end position="562"/>
    </location>
</feature>
<dbReference type="InterPro" id="IPR058792">
    <property type="entry name" value="Beta-barrel_RND_2"/>
</dbReference>
<dbReference type="STRING" id="211165.GCA_000317285_00255"/>
<dbReference type="NCBIfam" id="TIGR01730">
    <property type="entry name" value="RND_mfp"/>
    <property type="match status" value="1"/>
</dbReference>
<dbReference type="Pfam" id="PF25954">
    <property type="entry name" value="Beta-barrel_RND_2"/>
    <property type="match status" value="1"/>
</dbReference>
<feature type="coiled-coil region" evidence="3">
    <location>
        <begin position="213"/>
        <end position="249"/>
    </location>
</feature>
<keyword evidence="6" id="KW-0732">Signal</keyword>
<proteinExistence type="inferred from homology"/>
<keyword evidence="5" id="KW-1133">Transmembrane helix</keyword>
<dbReference type="GO" id="GO:0016020">
    <property type="term" value="C:membrane"/>
    <property type="evidence" value="ECO:0007669"/>
    <property type="project" value="InterPro"/>
</dbReference>
<keyword evidence="5" id="KW-0472">Membrane</keyword>
<dbReference type="RefSeq" id="WP_016877593.1">
    <property type="nucleotide sequence ID" value="NZ_AJLN01000017.1"/>
</dbReference>
<dbReference type="OrthoDB" id="9806939at2"/>
<dbReference type="GO" id="GO:0022857">
    <property type="term" value="F:transmembrane transporter activity"/>
    <property type="evidence" value="ECO:0007669"/>
    <property type="project" value="InterPro"/>
</dbReference>
<evidence type="ECO:0000256" key="1">
    <source>
        <dbReference type="ARBA" id="ARBA00009477"/>
    </source>
</evidence>
<dbReference type="Pfam" id="PF25975">
    <property type="entry name" value="CzcB_C"/>
    <property type="match status" value="1"/>
</dbReference>
<feature type="region of interest" description="Disordered" evidence="4">
    <location>
        <begin position="457"/>
        <end position="481"/>
    </location>
</feature>
<dbReference type="Gene3D" id="2.40.420.20">
    <property type="match status" value="1"/>
</dbReference>
<dbReference type="AlphaFoldDB" id="A0A3S0ZZ72"/>
<dbReference type="SUPFAM" id="SSF111369">
    <property type="entry name" value="HlyD-like secretion proteins"/>
    <property type="match status" value="1"/>
</dbReference>
<evidence type="ECO:0000256" key="4">
    <source>
        <dbReference type="SAM" id="MobiDB-lite"/>
    </source>
</evidence>
<dbReference type="PANTHER" id="PTHR30097">
    <property type="entry name" value="CATION EFFLUX SYSTEM PROTEIN CUSB"/>
    <property type="match status" value="1"/>
</dbReference>
<evidence type="ECO:0000259" key="7">
    <source>
        <dbReference type="Pfam" id="PF25954"/>
    </source>
</evidence>
<feature type="compositionally biased region" description="Polar residues" evidence="4">
    <location>
        <begin position="540"/>
        <end position="550"/>
    </location>
</feature>
<dbReference type="Gene3D" id="2.40.50.100">
    <property type="match status" value="1"/>
</dbReference>
<dbReference type="EMBL" id="RSCJ01000006">
    <property type="protein sequence ID" value="RUR83732.1"/>
    <property type="molecule type" value="Genomic_DNA"/>
</dbReference>
<evidence type="ECO:0000313" key="9">
    <source>
        <dbReference type="EMBL" id="RUR83732.1"/>
    </source>
</evidence>
<reference evidence="9 10" key="1">
    <citation type="journal article" date="2019" name="Genome Biol. Evol.">
        <title>Day and night: Metabolic profiles and evolutionary relationships of six axenic non-marine cyanobacteria.</title>
        <authorList>
            <person name="Will S.E."/>
            <person name="Henke P."/>
            <person name="Boedeker C."/>
            <person name="Huang S."/>
            <person name="Brinkmann H."/>
            <person name="Rohde M."/>
            <person name="Jarek M."/>
            <person name="Friedl T."/>
            <person name="Seufert S."/>
            <person name="Schumacher M."/>
            <person name="Overmann J."/>
            <person name="Neumann-Schaal M."/>
            <person name="Petersen J."/>
        </authorList>
    </citation>
    <scope>NUCLEOTIDE SEQUENCE [LARGE SCALE GENOMIC DNA]</scope>
    <source>
        <strain evidence="9 10">PCC 6912</strain>
    </source>
</reference>
<sequence length="562" mass="60283">MVISKRYQPSIPLRCTSSIVLSLLLLSAPTSVFAGGGHDHSGGSAFQSGSETSGSIEVDAETAQQLGIRVEPVKRQPLALGIKATGQIETLPSQRVEVTTPISGAKVVELLVEPGARVQKGQPVAVLTSPDLVSLRVESQEKLAQGQADLQQALADLRLAQQNYDRYQQIATAEIAQTQSQVAFAQEKYDKDKQLADAGALPRRNALESQTQLAEAKAKLVTASSRRDVIEAENQLKRAQAAVKVAQSRINLSNTTYQTRLSQLGALANAKGLVTVTSPLDGKVADREVTIGQSFQDAGGKLMTILNDSRIFATANIYEKDLNKVKRGQPLRVKISSLPNRIFTGKITRIGSVVEGETRVVPVQAEIENSGGQLKPGMFAELQVLTNETSAPVLAIPSSAVVDANGKKMIYVKNGNAFQSVDVSVGQTSGDLVEITSGLFEGDLVVTQRAPQLYAQSLRGDNKAKEEEHNEEGGSHTTEAKTNSLPIPLWLLGAGGGVAIATLAFLAGSFWSSRRARSRQVPVGDGFNYETEVYIDNHKQPTPSTSNTSVEEQENYRRSDSN</sequence>
<comment type="similarity">
    <text evidence="1">Belongs to the membrane fusion protein (MFP) (TC 8.A.1) family.</text>
</comment>
<feature type="domain" description="CzcB-like C-terminal circularly permuted SH3-like" evidence="8">
    <location>
        <begin position="394"/>
        <end position="448"/>
    </location>
</feature>
<feature type="compositionally biased region" description="Basic and acidic residues" evidence="4">
    <location>
        <begin position="460"/>
        <end position="474"/>
    </location>
</feature>
<evidence type="ECO:0000313" key="10">
    <source>
        <dbReference type="Proteomes" id="UP000268857"/>
    </source>
</evidence>
<dbReference type="Gene3D" id="2.40.30.170">
    <property type="match status" value="1"/>
</dbReference>
<evidence type="ECO:0000256" key="3">
    <source>
        <dbReference type="SAM" id="Coils"/>
    </source>
</evidence>
<feature type="coiled-coil region" evidence="3">
    <location>
        <begin position="143"/>
        <end position="170"/>
    </location>
</feature>
<dbReference type="Proteomes" id="UP000268857">
    <property type="component" value="Unassembled WGS sequence"/>
</dbReference>
<evidence type="ECO:0000256" key="5">
    <source>
        <dbReference type="SAM" id="Phobius"/>
    </source>
</evidence>
<feature type="domain" description="CusB-like beta-barrel" evidence="7">
    <location>
        <begin position="313"/>
        <end position="384"/>
    </location>
</feature>
<organism evidence="9 10">
    <name type="scientific">Chlorogloeopsis fritschii PCC 6912</name>
    <dbReference type="NCBI Taxonomy" id="211165"/>
    <lineage>
        <taxon>Bacteria</taxon>
        <taxon>Bacillati</taxon>
        <taxon>Cyanobacteriota</taxon>
        <taxon>Cyanophyceae</taxon>
        <taxon>Nostocales</taxon>
        <taxon>Chlorogloeopsidaceae</taxon>
        <taxon>Chlorogloeopsis</taxon>
    </lineage>
</organism>
<dbReference type="GO" id="GO:0015679">
    <property type="term" value="P:plasma membrane copper ion transport"/>
    <property type="evidence" value="ECO:0007669"/>
    <property type="project" value="TreeGrafter"/>
</dbReference>
<evidence type="ECO:0000256" key="6">
    <source>
        <dbReference type="SAM" id="SignalP"/>
    </source>
</evidence>
<keyword evidence="3" id="KW-0175">Coiled coil</keyword>
<feature type="transmembrane region" description="Helical" evidence="5">
    <location>
        <begin position="489"/>
        <end position="511"/>
    </location>
</feature>
<dbReference type="PRINTS" id="PR01490">
    <property type="entry name" value="RTXTOXIND"/>
</dbReference>
<keyword evidence="5" id="KW-0812">Transmembrane</keyword>
<evidence type="ECO:0000259" key="8">
    <source>
        <dbReference type="Pfam" id="PF25975"/>
    </source>
</evidence>
<dbReference type="PANTHER" id="PTHR30097:SF4">
    <property type="entry name" value="SLR6042 PROTEIN"/>
    <property type="match status" value="1"/>
</dbReference>
<gene>
    <name evidence="9" type="ORF">PCC6912_19750</name>
</gene>